<dbReference type="InterPro" id="IPR027417">
    <property type="entry name" value="P-loop_NTPase"/>
</dbReference>
<gene>
    <name evidence="2" type="ORF">HQ865_22770</name>
</gene>
<dbReference type="Proteomes" id="UP000505355">
    <property type="component" value="Chromosome"/>
</dbReference>
<dbReference type="AlphaFoldDB" id="A0A7D4Q3U5"/>
<keyword evidence="3" id="KW-1185">Reference proteome</keyword>
<dbReference type="KEGG" id="mmab:HQ865_22770"/>
<evidence type="ECO:0000313" key="3">
    <source>
        <dbReference type="Proteomes" id="UP000505355"/>
    </source>
</evidence>
<feature type="domain" description="Novel STAND NTPase 5" evidence="1">
    <location>
        <begin position="160"/>
        <end position="259"/>
    </location>
</feature>
<dbReference type="RefSeq" id="WP_173417116.1">
    <property type="nucleotide sequence ID" value="NZ_CP054139.1"/>
</dbReference>
<name>A0A7D4Q3U5_9SPHI</name>
<dbReference type="SUPFAM" id="SSF52540">
    <property type="entry name" value="P-loop containing nucleoside triphosphate hydrolases"/>
    <property type="match status" value="1"/>
</dbReference>
<dbReference type="Pfam" id="PF25199">
    <property type="entry name" value="nSTAND_NTPase5"/>
    <property type="match status" value="1"/>
</dbReference>
<sequence length="640" mass="74657">MTVKSNVSLVELRGRFLIAYENATGEKLPNLEHIGQYPKNPYIMSFLAHMREILKVTSAFKRKGYLTPEGEVIGNGSLFKLLFGKDGAKLSATNIKKIEDYIRLANKKSAKRELNSNSIVQLSTEIKGCYIIDENFKLSKIRKSVRIDPLRFYTSKLDNDTQWRGVISKLDVKRAIFDEVKNEVFQSFKKKNSKICAVIIGKSGSGKSTFLRQLSLHCISNTNFITLWITNITDFNEQFNGIGRNYDKRYLIIIEDWNTVERNGKEKSYFLDCLKDFGNVRVVIADYELRNDYEDLLYGKNAFYLKAEENVNIIPKIIENTPEWQNLKDSAILHSNAIAHAPLFITLFILARTYSQECGKEKLDDDDFVSQFNKIVRNDLKLIYSTYKGLAKAIYYWSCIYKEYGLTLTWSALLRMADKYNGGDEVSYDLAHHDDDHPIFKTLLNYIYFEVLYLPHYENQHRFFCHHDILLDALTIPVVNGWYYNEKVKGKIIEQLIAAGDQSFALDLLMKSQDIDIGSSKSDHPMQLVRENHNFEWYCKLNYVIYNIYSSWKNLTETELIDEITYIPLFLSVPPADDDKFVYEVVSRIAERLVDEGCRSPFVKKLFQMKKKHTIDAFVDYLWKEYRRISPLVAHKWIIW</sequence>
<dbReference type="EMBL" id="CP054139">
    <property type="protein sequence ID" value="QKJ32466.1"/>
    <property type="molecule type" value="Genomic_DNA"/>
</dbReference>
<reference evidence="2 3" key="1">
    <citation type="submission" date="2020-05" db="EMBL/GenBank/DDBJ databases">
        <title>Mucilaginibacter mali sp. nov.</title>
        <authorList>
            <person name="Kim H.S."/>
            <person name="Lee K.C."/>
            <person name="Suh M.K."/>
            <person name="Kim J.-S."/>
            <person name="Han K.-I."/>
            <person name="Eom M.K."/>
            <person name="Shin Y.K."/>
            <person name="Lee J.-S."/>
        </authorList>
    </citation>
    <scope>NUCLEOTIDE SEQUENCE [LARGE SCALE GENOMIC DNA]</scope>
    <source>
        <strain evidence="2 3">G2-14</strain>
    </source>
</reference>
<evidence type="ECO:0000313" key="2">
    <source>
        <dbReference type="EMBL" id="QKJ32466.1"/>
    </source>
</evidence>
<dbReference type="InterPro" id="IPR057574">
    <property type="entry name" value="nSTAND_NTPase5_dom"/>
</dbReference>
<evidence type="ECO:0000259" key="1">
    <source>
        <dbReference type="Pfam" id="PF25199"/>
    </source>
</evidence>
<organism evidence="2 3">
    <name type="scientific">Mucilaginibacter mali</name>
    <dbReference type="NCBI Taxonomy" id="2740462"/>
    <lineage>
        <taxon>Bacteria</taxon>
        <taxon>Pseudomonadati</taxon>
        <taxon>Bacteroidota</taxon>
        <taxon>Sphingobacteriia</taxon>
        <taxon>Sphingobacteriales</taxon>
        <taxon>Sphingobacteriaceae</taxon>
        <taxon>Mucilaginibacter</taxon>
    </lineage>
</organism>
<protein>
    <recommendedName>
        <fullName evidence="1">Novel STAND NTPase 5 domain-containing protein</fullName>
    </recommendedName>
</protein>
<proteinExistence type="predicted"/>
<accession>A0A7D4Q3U5</accession>